<dbReference type="KEGG" id="rlc:K227x_48120"/>
<comment type="similarity">
    <text evidence="10">Belongs to the DEAD box helicase family. DeaD/CsdA subfamily.</text>
</comment>
<feature type="domain" description="Helicase C-terminal" evidence="14">
    <location>
        <begin position="478"/>
        <end position="623"/>
    </location>
</feature>
<dbReference type="GO" id="GO:0006401">
    <property type="term" value="P:RNA catabolic process"/>
    <property type="evidence" value="ECO:0007669"/>
    <property type="project" value="UniProtKB-UniRule"/>
</dbReference>
<reference evidence="16 17" key="1">
    <citation type="submission" date="2019-02" db="EMBL/GenBank/DDBJ databases">
        <title>Deep-cultivation of Planctomycetes and their phenomic and genomic characterization uncovers novel biology.</title>
        <authorList>
            <person name="Wiegand S."/>
            <person name="Jogler M."/>
            <person name="Boedeker C."/>
            <person name="Pinto D."/>
            <person name="Vollmers J."/>
            <person name="Rivas-Marin E."/>
            <person name="Kohn T."/>
            <person name="Peeters S.H."/>
            <person name="Heuer A."/>
            <person name="Rast P."/>
            <person name="Oberbeckmann S."/>
            <person name="Bunk B."/>
            <person name="Jeske O."/>
            <person name="Meyerdierks A."/>
            <person name="Storesund J.E."/>
            <person name="Kallscheuer N."/>
            <person name="Luecker S."/>
            <person name="Lage O.M."/>
            <person name="Pohl T."/>
            <person name="Merkel B.J."/>
            <person name="Hornburger P."/>
            <person name="Mueller R.-W."/>
            <person name="Bruemmer F."/>
            <person name="Labrenz M."/>
            <person name="Spormann A.M."/>
            <person name="Op den Camp H."/>
            <person name="Overmann J."/>
            <person name="Amann R."/>
            <person name="Jetten M.S.M."/>
            <person name="Mascher T."/>
            <person name="Medema M.H."/>
            <person name="Devos D.P."/>
            <person name="Kaster A.-K."/>
            <person name="Ovreas L."/>
            <person name="Rohde M."/>
            <person name="Galperin M.Y."/>
            <person name="Jogler C."/>
        </authorList>
    </citation>
    <scope>NUCLEOTIDE SEQUENCE [LARGE SCALE GENOMIC DNA]</scope>
    <source>
        <strain evidence="16 17">K22_7</strain>
    </source>
</reference>
<dbReference type="SMART" id="SM00487">
    <property type="entry name" value="DEXDc"/>
    <property type="match status" value="1"/>
</dbReference>
<feature type="compositionally biased region" description="Low complexity" evidence="12">
    <location>
        <begin position="149"/>
        <end position="160"/>
    </location>
</feature>
<dbReference type="Pfam" id="PF00271">
    <property type="entry name" value="Helicase_C"/>
    <property type="match status" value="1"/>
</dbReference>
<feature type="region of interest" description="Disordered" evidence="12">
    <location>
        <begin position="1"/>
        <end position="36"/>
    </location>
</feature>
<dbReference type="InterPro" id="IPR012677">
    <property type="entry name" value="Nucleotide-bd_a/b_plait_sf"/>
</dbReference>
<dbReference type="GO" id="GO:0000027">
    <property type="term" value="P:ribosomal large subunit assembly"/>
    <property type="evidence" value="ECO:0007669"/>
    <property type="project" value="UniProtKB-UniRule"/>
</dbReference>
<evidence type="ECO:0000256" key="7">
    <source>
        <dbReference type="ARBA" id="ARBA00022884"/>
    </source>
</evidence>
<dbReference type="PROSITE" id="PS51194">
    <property type="entry name" value="HELICASE_CTER"/>
    <property type="match status" value="1"/>
</dbReference>
<dbReference type="CDD" id="cd18787">
    <property type="entry name" value="SF2_C_DEAD"/>
    <property type="match status" value="1"/>
</dbReference>
<keyword evidence="17" id="KW-1185">Reference proteome</keyword>
<comment type="subcellular location">
    <subcellularLocation>
        <location evidence="1 10">Cytoplasm</location>
    </subcellularLocation>
</comment>
<dbReference type="InterPro" id="IPR028618">
    <property type="entry name" value="DEAD_helicase_DeaD"/>
</dbReference>
<dbReference type="EC" id="3.6.4.13" evidence="10"/>
<keyword evidence="4 10" id="KW-0378">Hydrolase</keyword>
<feature type="region of interest" description="Disordered" evidence="12">
    <location>
        <begin position="679"/>
        <end position="727"/>
    </location>
</feature>
<dbReference type="PANTHER" id="PTHR47963:SF8">
    <property type="entry name" value="ATP-DEPENDENT RNA HELICASE DEAD"/>
    <property type="match status" value="1"/>
</dbReference>
<evidence type="ECO:0000259" key="13">
    <source>
        <dbReference type="PROSITE" id="PS51192"/>
    </source>
</evidence>
<feature type="compositionally biased region" description="Polar residues" evidence="12">
    <location>
        <begin position="161"/>
        <end position="170"/>
    </location>
</feature>
<evidence type="ECO:0000256" key="3">
    <source>
        <dbReference type="ARBA" id="ARBA00022741"/>
    </source>
</evidence>
<dbReference type="InterPro" id="IPR027417">
    <property type="entry name" value="P-loop_NTPase"/>
</dbReference>
<dbReference type="CDD" id="cd12499">
    <property type="entry name" value="RRM_EcCsdA_like"/>
    <property type="match status" value="1"/>
</dbReference>
<comment type="function">
    <text evidence="10">DEAD-box RNA helicase involved in various cellular processes at low temperature, including ribosome biogenesis, mRNA degradation and translation initiation.</text>
</comment>
<keyword evidence="7 10" id="KW-0694">RNA-binding</keyword>
<gene>
    <name evidence="10 16" type="primary">deaD</name>
    <name evidence="10" type="synonym">csdA</name>
    <name evidence="16" type="ORF">K227x_48120</name>
</gene>
<proteinExistence type="inferred from homology"/>
<dbReference type="Pfam" id="PF25399">
    <property type="entry name" value="DeaD_dimer"/>
    <property type="match status" value="1"/>
</dbReference>
<evidence type="ECO:0000256" key="8">
    <source>
        <dbReference type="ARBA" id="ARBA00023016"/>
    </source>
</evidence>
<keyword evidence="6 10" id="KW-0067">ATP-binding</keyword>
<feature type="region of interest" description="Disordered" evidence="12">
    <location>
        <begin position="149"/>
        <end position="170"/>
    </location>
</feature>
<evidence type="ECO:0000256" key="5">
    <source>
        <dbReference type="ARBA" id="ARBA00022806"/>
    </source>
</evidence>
<evidence type="ECO:0000256" key="10">
    <source>
        <dbReference type="HAMAP-Rule" id="MF_00964"/>
    </source>
</evidence>
<dbReference type="Gene3D" id="3.40.50.300">
    <property type="entry name" value="P-loop containing nucleotide triphosphate hydrolases"/>
    <property type="match status" value="2"/>
</dbReference>
<feature type="compositionally biased region" description="Basic residues" evidence="12">
    <location>
        <begin position="816"/>
        <end position="834"/>
    </location>
</feature>
<evidence type="ECO:0000259" key="15">
    <source>
        <dbReference type="PROSITE" id="PS51195"/>
    </source>
</evidence>
<evidence type="ECO:0000256" key="6">
    <source>
        <dbReference type="ARBA" id="ARBA00022840"/>
    </source>
</evidence>
<dbReference type="InterPro" id="IPR050547">
    <property type="entry name" value="DEAD_box_RNA_helicases"/>
</dbReference>
<evidence type="ECO:0000256" key="1">
    <source>
        <dbReference type="ARBA" id="ARBA00004496"/>
    </source>
</evidence>
<dbReference type="PROSITE" id="PS00039">
    <property type="entry name" value="DEAD_ATP_HELICASE"/>
    <property type="match status" value="1"/>
</dbReference>
<dbReference type="InterPro" id="IPR011545">
    <property type="entry name" value="DEAD/DEAH_box_helicase_dom"/>
</dbReference>
<evidence type="ECO:0000256" key="2">
    <source>
        <dbReference type="ARBA" id="ARBA00022490"/>
    </source>
</evidence>
<dbReference type="FunFam" id="3.30.70.330:FF:000068">
    <property type="entry name" value="ATP-dependent RNA helicase DeaD"/>
    <property type="match status" value="1"/>
</dbReference>
<dbReference type="InterPro" id="IPR044742">
    <property type="entry name" value="DEAD/DEAH_RhlB"/>
</dbReference>
<evidence type="ECO:0000313" key="16">
    <source>
        <dbReference type="EMBL" id="QDT06403.1"/>
    </source>
</evidence>
<dbReference type="Proteomes" id="UP000318538">
    <property type="component" value="Chromosome"/>
</dbReference>
<accession>A0A517NH75</accession>
<dbReference type="CDD" id="cd00268">
    <property type="entry name" value="DEADc"/>
    <property type="match status" value="1"/>
</dbReference>
<dbReference type="GO" id="GO:0005840">
    <property type="term" value="C:ribosome"/>
    <property type="evidence" value="ECO:0007669"/>
    <property type="project" value="TreeGrafter"/>
</dbReference>
<feature type="compositionally biased region" description="Basic and acidic residues" evidence="12">
    <location>
        <begin position="680"/>
        <end position="719"/>
    </location>
</feature>
<evidence type="ECO:0000259" key="14">
    <source>
        <dbReference type="PROSITE" id="PS51194"/>
    </source>
</evidence>
<dbReference type="PANTHER" id="PTHR47963">
    <property type="entry name" value="DEAD-BOX ATP-DEPENDENT RNA HELICASE 47, MITOCHONDRIAL"/>
    <property type="match status" value="1"/>
</dbReference>
<feature type="domain" description="DEAD-box RNA helicase Q" evidence="15">
    <location>
        <begin position="250"/>
        <end position="278"/>
    </location>
</feature>
<feature type="domain" description="Helicase ATP-binding" evidence="13">
    <location>
        <begin position="281"/>
        <end position="452"/>
    </location>
</feature>
<evidence type="ECO:0000256" key="12">
    <source>
        <dbReference type="SAM" id="MobiDB-lite"/>
    </source>
</evidence>
<dbReference type="HAMAP" id="MF_00964">
    <property type="entry name" value="DEAD_helicase_DeaD"/>
    <property type="match status" value="1"/>
</dbReference>
<dbReference type="AlphaFoldDB" id="A0A517NH75"/>
<dbReference type="GO" id="GO:0033592">
    <property type="term" value="F:RNA strand annealing activity"/>
    <property type="evidence" value="ECO:0007669"/>
    <property type="project" value="TreeGrafter"/>
</dbReference>
<dbReference type="GO" id="GO:0005524">
    <property type="term" value="F:ATP binding"/>
    <property type="evidence" value="ECO:0007669"/>
    <property type="project" value="UniProtKB-UniRule"/>
</dbReference>
<keyword evidence="3 10" id="KW-0547">Nucleotide-binding</keyword>
<keyword evidence="5 10" id="KW-0347">Helicase</keyword>
<dbReference type="GO" id="GO:0005829">
    <property type="term" value="C:cytosol"/>
    <property type="evidence" value="ECO:0007669"/>
    <property type="project" value="TreeGrafter"/>
</dbReference>
<dbReference type="PROSITE" id="PS51192">
    <property type="entry name" value="HELICASE_ATP_BIND_1"/>
    <property type="match status" value="1"/>
</dbReference>
<evidence type="ECO:0000256" key="9">
    <source>
        <dbReference type="ARBA" id="ARBA00047984"/>
    </source>
</evidence>
<dbReference type="GO" id="GO:0016887">
    <property type="term" value="F:ATP hydrolysis activity"/>
    <property type="evidence" value="ECO:0007669"/>
    <property type="project" value="RHEA"/>
</dbReference>
<dbReference type="PROSITE" id="PS51195">
    <property type="entry name" value="Q_MOTIF"/>
    <property type="match status" value="1"/>
</dbReference>
<organism evidence="16 17">
    <name type="scientific">Rubripirellula lacrimiformis</name>
    <dbReference type="NCBI Taxonomy" id="1930273"/>
    <lineage>
        <taxon>Bacteria</taxon>
        <taxon>Pseudomonadati</taxon>
        <taxon>Planctomycetota</taxon>
        <taxon>Planctomycetia</taxon>
        <taxon>Pirellulales</taxon>
        <taxon>Pirellulaceae</taxon>
        <taxon>Rubripirellula</taxon>
    </lineage>
</organism>
<dbReference type="OrthoDB" id="9805696at2"/>
<dbReference type="InterPro" id="IPR014001">
    <property type="entry name" value="Helicase_ATP-bd"/>
</dbReference>
<feature type="short sequence motif" description="Q motif" evidence="11">
    <location>
        <begin position="250"/>
        <end position="278"/>
    </location>
</feature>
<dbReference type="InterPro" id="IPR014014">
    <property type="entry name" value="RNA_helicase_DEAD_Q_motif"/>
</dbReference>
<dbReference type="InterPro" id="IPR034415">
    <property type="entry name" value="CsdA_RRM"/>
</dbReference>
<feature type="region of interest" description="Disordered" evidence="12">
    <location>
        <begin position="803"/>
        <end position="845"/>
    </location>
</feature>
<dbReference type="Gene3D" id="3.30.70.330">
    <property type="match status" value="1"/>
</dbReference>
<evidence type="ECO:0000313" key="17">
    <source>
        <dbReference type="Proteomes" id="UP000318538"/>
    </source>
</evidence>
<dbReference type="SMART" id="SM00490">
    <property type="entry name" value="HELICc"/>
    <property type="match status" value="1"/>
</dbReference>
<dbReference type="InterPro" id="IPR005580">
    <property type="entry name" value="DbpA/CsdA_RNA-bd_dom"/>
</dbReference>
<dbReference type="InterPro" id="IPR001650">
    <property type="entry name" value="Helicase_C-like"/>
</dbReference>
<protein>
    <recommendedName>
        <fullName evidence="10">ATP-dependent RNA helicase DeaD</fullName>
        <ecNumber evidence="10">3.6.4.13</ecNumber>
    </recommendedName>
    <alternativeName>
        <fullName evidence="10">Cold-shock DEAD box protein A</fullName>
    </alternativeName>
</protein>
<dbReference type="GO" id="GO:0003724">
    <property type="term" value="F:RNA helicase activity"/>
    <property type="evidence" value="ECO:0007669"/>
    <property type="project" value="UniProtKB-UniRule"/>
</dbReference>
<dbReference type="EMBL" id="CP036525">
    <property type="protein sequence ID" value="QDT06403.1"/>
    <property type="molecule type" value="Genomic_DNA"/>
</dbReference>
<sequence>MSSSSPTSEIPAHFPRNGRRVVLRPAADSEVSRPRNPVVATSAIAETVEQSVPAAPVAVAPVAETPVAEAPVAEAPVAEAPVAETPVAETPVAQAPVAVAPVATEAPVVAPAPVAPAPVATEAPVDAGQPAVAEVQVAEVQVAQTPAAATPVAEVQATETPATPSSQSEDVSVSIQAEVQADAAELKTVDQMLAELTADDKPKKKKKKKQRAAELAAAIDGEGNATDDADAEANATSGDETADEAIATENTFAGMDLPAAVQEAIVRSGYVTPSDIQAAIIPPMLAGRDVVAQSQTGSGKTAAFALPILARLKARSPSPQVLVLAPTRELAVQVAKSFETYAGNLKGFSIAAIYGGQDYEPQLRQLRRGVSVVVGTPGRVIDHVRRGSLSLEHLRCLVLDEADEMLNMGFLEDVEFVLQQCPAEKQVALFSATMPNPIRRIADQHLTDPHTVTISSKTMTADSINQRAIYATPREKIELLRRLLEVEEVDGVIVFAKTKESTTVVAEKLVQMGYNAAALNGDMAQKARERTVDQLKNGRLDIVVATDVAARGLDVPRISHVINFDLPHDNESYVHRIGRTGRAGRSGEAIIFLTNAQRGKLRSIERLTNQQIQICDWPSTEDINNKRIERFKTKITRTLADRDVTFYEDLIGKYVEETGTSIEKVAAALADQINSGRPFLVKDRPKAEPRSKRGDFDDARGGDRRESRSRESYGDDRPPRRVGPVRPGMQRFRVEVGRTDGVKPGNLVGAIANEAGIESEFIGPISIQNDFTTVDLPEGMPNDIFQTLSNTWVMGKQLRISRDTGGAGRSFGNRHQGGKPKPGKHKPGKMKSGKRSGGNPNHSQG</sequence>
<keyword evidence="2 10" id="KW-0963">Cytoplasm</keyword>
<evidence type="ECO:0000256" key="4">
    <source>
        <dbReference type="ARBA" id="ARBA00022801"/>
    </source>
</evidence>
<comment type="catalytic activity">
    <reaction evidence="9 10">
        <text>ATP + H2O = ADP + phosphate + H(+)</text>
        <dbReference type="Rhea" id="RHEA:13065"/>
        <dbReference type="ChEBI" id="CHEBI:15377"/>
        <dbReference type="ChEBI" id="CHEBI:15378"/>
        <dbReference type="ChEBI" id="CHEBI:30616"/>
        <dbReference type="ChEBI" id="CHEBI:43474"/>
        <dbReference type="ChEBI" id="CHEBI:456216"/>
        <dbReference type="EC" id="3.6.4.13"/>
    </reaction>
</comment>
<dbReference type="GO" id="GO:0070417">
    <property type="term" value="P:cellular response to cold"/>
    <property type="evidence" value="ECO:0007669"/>
    <property type="project" value="InterPro"/>
</dbReference>
<dbReference type="InterPro" id="IPR000629">
    <property type="entry name" value="RNA-helicase_DEAD-box_CS"/>
</dbReference>
<dbReference type="Pfam" id="PF00270">
    <property type="entry name" value="DEAD"/>
    <property type="match status" value="1"/>
</dbReference>
<keyword evidence="8 10" id="KW-0346">Stress response</keyword>
<dbReference type="SUPFAM" id="SSF52540">
    <property type="entry name" value="P-loop containing nucleoside triphosphate hydrolases"/>
    <property type="match status" value="1"/>
</dbReference>
<evidence type="ECO:0000256" key="11">
    <source>
        <dbReference type="PROSITE-ProRule" id="PRU00552"/>
    </source>
</evidence>
<feature type="region of interest" description="Disordered" evidence="12">
    <location>
        <begin position="201"/>
        <end position="241"/>
    </location>
</feature>
<dbReference type="InterPro" id="IPR057325">
    <property type="entry name" value="DeaD_dimer"/>
</dbReference>
<dbReference type="Pfam" id="PF03880">
    <property type="entry name" value="DbpA"/>
    <property type="match status" value="1"/>
</dbReference>
<name>A0A517NH75_9BACT</name>